<protein>
    <submittedName>
        <fullName evidence="2">Virulence factor Mce family protein</fullName>
    </submittedName>
</protein>
<dbReference type="GO" id="GO:0005576">
    <property type="term" value="C:extracellular region"/>
    <property type="evidence" value="ECO:0007669"/>
    <property type="project" value="TreeGrafter"/>
</dbReference>
<evidence type="ECO:0000259" key="1">
    <source>
        <dbReference type="Pfam" id="PF02470"/>
    </source>
</evidence>
<dbReference type="AlphaFoldDB" id="A0A378X1J1"/>
<dbReference type="RefSeq" id="WP_062962253.1">
    <property type="nucleotide sequence ID" value="NZ_JAJFOE010000001.1"/>
</dbReference>
<gene>
    <name evidence="2" type="ORF">NCTC13184_04948</name>
</gene>
<evidence type="ECO:0000313" key="3">
    <source>
        <dbReference type="Proteomes" id="UP000255082"/>
    </source>
</evidence>
<dbReference type="InterPro" id="IPR052336">
    <property type="entry name" value="MlaD_Phospholipid_Transporter"/>
</dbReference>
<dbReference type="Pfam" id="PF02470">
    <property type="entry name" value="MlaD"/>
    <property type="match status" value="1"/>
</dbReference>
<organism evidence="2 3">
    <name type="scientific">Nocardia africana</name>
    <dbReference type="NCBI Taxonomy" id="134964"/>
    <lineage>
        <taxon>Bacteria</taxon>
        <taxon>Bacillati</taxon>
        <taxon>Actinomycetota</taxon>
        <taxon>Actinomycetes</taxon>
        <taxon>Mycobacteriales</taxon>
        <taxon>Nocardiaceae</taxon>
        <taxon>Nocardia</taxon>
    </lineage>
</organism>
<accession>A0A378X1J1</accession>
<dbReference type="PANTHER" id="PTHR33371:SF16">
    <property type="entry name" value="MCE-FAMILY PROTEIN MCE3F"/>
    <property type="match status" value="1"/>
</dbReference>
<reference evidence="2 3" key="1">
    <citation type="submission" date="2018-06" db="EMBL/GenBank/DDBJ databases">
        <authorList>
            <consortium name="Pathogen Informatics"/>
            <person name="Doyle S."/>
        </authorList>
    </citation>
    <scope>NUCLEOTIDE SEQUENCE [LARGE SCALE GENOMIC DNA]</scope>
    <source>
        <strain evidence="2 3">NCTC13184</strain>
    </source>
</reference>
<name>A0A378X1J1_9NOCA</name>
<evidence type="ECO:0000313" key="2">
    <source>
        <dbReference type="EMBL" id="SUA46423.1"/>
    </source>
</evidence>
<dbReference type="Proteomes" id="UP000255082">
    <property type="component" value="Unassembled WGS sequence"/>
</dbReference>
<dbReference type="EMBL" id="UGRU01000001">
    <property type="protein sequence ID" value="SUA46423.1"/>
    <property type="molecule type" value="Genomic_DNA"/>
</dbReference>
<feature type="domain" description="Mce/MlaD" evidence="1">
    <location>
        <begin position="40"/>
        <end position="110"/>
    </location>
</feature>
<dbReference type="InterPro" id="IPR003399">
    <property type="entry name" value="Mce/MlaD"/>
</dbReference>
<sequence>MKLRNAVSLLGLSAVAVGSVLYMNVLGLGLEPSPYDRDATLTVGDTNGLIVGSKVLLRGVAIGEIAQVTPDVHGVRIRMKYKGSYRISTQSRFRIDTLSALGEAYVSVLPPSSAGPYLTNHAQVPAANVTVPTTVQELSARLTRLMEQVHPDQVRDIMNQLDLALPDDSVVLVDLNRAWSLYEQMITSRADDLSVVLDKFQALLADSVWLPKSLAGTSVDIRKFGVDMGNWLSHSGDVVLEAPFPDGISKGTGPFIDELQKFLDKAAPGLQVLGVTTLPAVRAGASAIRTLNTADLLDSAIANTANGALTVHVSTPGK</sequence>
<dbReference type="OrthoDB" id="4371474at2"/>
<proteinExistence type="predicted"/>
<dbReference type="PANTHER" id="PTHR33371">
    <property type="entry name" value="INTERMEMBRANE PHOSPHOLIPID TRANSPORT SYSTEM BINDING PROTEIN MLAD-RELATED"/>
    <property type="match status" value="1"/>
</dbReference>